<evidence type="ECO:0000256" key="1">
    <source>
        <dbReference type="ARBA" id="ARBA00022485"/>
    </source>
</evidence>
<dbReference type="PANTHER" id="PTHR32479">
    <property type="entry name" value="GLYCOLATE OXIDASE IRON-SULFUR SUBUNIT"/>
    <property type="match status" value="1"/>
</dbReference>
<evidence type="ECO:0000256" key="5">
    <source>
        <dbReference type="ARBA" id="ARBA00023014"/>
    </source>
</evidence>
<reference evidence="8 9" key="1">
    <citation type="submission" date="2018-03" db="EMBL/GenBank/DDBJ databases">
        <authorList>
            <person name="Keele B.F."/>
        </authorList>
    </citation>
    <scope>NUCLEOTIDE SEQUENCE [LARGE SCALE GENOMIC DNA]</scope>
    <source>
        <strain evidence="8 9">D20</strain>
    </source>
</reference>
<proteinExistence type="predicted"/>
<evidence type="ECO:0000313" key="8">
    <source>
        <dbReference type="EMBL" id="PTD97840.1"/>
    </source>
</evidence>
<dbReference type="Pfam" id="PF13183">
    <property type="entry name" value="Fer4_8"/>
    <property type="match status" value="1"/>
</dbReference>
<dbReference type="SUPFAM" id="SSF46548">
    <property type="entry name" value="alpha-helical ferredoxin"/>
    <property type="match status" value="1"/>
</dbReference>
<feature type="domain" description="4Fe-4S ferredoxin-type" evidence="7">
    <location>
        <begin position="34"/>
        <end position="111"/>
    </location>
</feature>
<reference evidence="8 9" key="2">
    <citation type="submission" date="2018-04" db="EMBL/GenBank/DDBJ databases">
        <title>Thauera lacus sp. nov., isolated from an saline lake in Inner Mongolia, China.</title>
        <authorList>
            <person name="Liang Q.-Y."/>
        </authorList>
    </citation>
    <scope>NUCLEOTIDE SEQUENCE [LARGE SCALE GENOMIC DNA]</scope>
    <source>
        <strain evidence="8 9">D20</strain>
    </source>
</reference>
<sequence length="448" mass="48183">MSAALDWSAYASYGQGDAYAGIPARGGHYARAVAVCIGNRQCQRTERKGVMCPSFRLTGEAQHSTRGRVEALKAVLNADGTEIDFDSPELAAAMALCVGCKGCKRECPNGVDMALLRTEWLAQRAQKHGLAPRERVFARSTRWLARWPWLGRLIRLRNRLPLAAALGERWLGLAAARRLPEPAAQPFTAPPAPAAETERPRVALLVDSFTRHFEPGNATAAIEVLTAAGYAVDVIAPVADDATPQRALCCGRSLLSNGLIDEARAEAQRLVAALAPAIVAGIPVVGLEPSCLYMLKDEYYSLGLGAEVDKLAKQAFLFEEFVAREHAADRFKLAFGPLAGEKVLVHGHCHQKAYGGMKPLKKALALIPQLDLEIIEAGCCGMAGSFGHEAEHHALSLQMAESELLPALRAAPEATVVADGFSCRQQIHDGVGRHAVHAAVLMRRAMKL</sequence>
<keyword evidence="5" id="KW-0411">Iron-sulfur</keyword>
<evidence type="ECO:0000256" key="4">
    <source>
        <dbReference type="ARBA" id="ARBA00023004"/>
    </source>
</evidence>
<dbReference type="OrthoDB" id="9765258at2"/>
<dbReference type="Proteomes" id="UP000241193">
    <property type="component" value="Unassembled WGS sequence"/>
</dbReference>
<protein>
    <submittedName>
        <fullName evidence="8">Ferredoxin</fullName>
    </submittedName>
</protein>
<keyword evidence="1" id="KW-0004">4Fe-4S</keyword>
<keyword evidence="2" id="KW-0479">Metal-binding</keyword>
<evidence type="ECO:0000256" key="3">
    <source>
        <dbReference type="ARBA" id="ARBA00022737"/>
    </source>
</evidence>
<evidence type="ECO:0000259" key="7">
    <source>
        <dbReference type="Pfam" id="PF13183"/>
    </source>
</evidence>
<evidence type="ECO:0000259" key="6">
    <source>
        <dbReference type="Pfam" id="PF02754"/>
    </source>
</evidence>
<evidence type="ECO:0000313" key="9">
    <source>
        <dbReference type="Proteomes" id="UP000241193"/>
    </source>
</evidence>
<dbReference type="PROSITE" id="PS00198">
    <property type="entry name" value="4FE4S_FER_1"/>
    <property type="match status" value="1"/>
</dbReference>
<keyword evidence="4" id="KW-0408">Iron</keyword>
<dbReference type="InterPro" id="IPR017896">
    <property type="entry name" value="4Fe4S_Fe-S-bd"/>
</dbReference>
<dbReference type="EMBL" id="PZKC01000002">
    <property type="protein sequence ID" value="PTD97840.1"/>
    <property type="molecule type" value="Genomic_DNA"/>
</dbReference>
<keyword evidence="3" id="KW-0677">Repeat</keyword>
<dbReference type="InterPro" id="IPR004017">
    <property type="entry name" value="Cys_rich_dom"/>
</dbReference>
<dbReference type="Pfam" id="PF02754">
    <property type="entry name" value="CCG"/>
    <property type="match status" value="1"/>
</dbReference>
<comment type="caution">
    <text evidence="8">The sequence shown here is derived from an EMBL/GenBank/DDBJ whole genome shotgun (WGS) entry which is preliminary data.</text>
</comment>
<dbReference type="GO" id="GO:0046872">
    <property type="term" value="F:metal ion binding"/>
    <property type="evidence" value="ECO:0007669"/>
    <property type="project" value="UniProtKB-KW"/>
</dbReference>
<feature type="domain" description="Cysteine-rich" evidence="6">
    <location>
        <begin position="343"/>
        <end position="425"/>
    </location>
</feature>
<name>A0A2T4IJ93_9RHOO</name>
<gene>
    <name evidence="8" type="ORF">C8261_03030</name>
</gene>
<accession>A0A2T4IJ93</accession>
<dbReference type="GO" id="GO:0051539">
    <property type="term" value="F:4 iron, 4 sulfur cluster binding"/>
    <property type="evidence" value="ECO:0007669"/>
    <property type="project" value="UniProtKB-KW"/>
</dbReference>
<dbReference type="GO" id="GO:0016491">
    <property type="term" value="F:oxidoreductase activity"/>
    <property type="evidence" value="ECO:0007669"/>
    <property type="project" value="UniProtKB-ARBA"/>
</dbReference>
<evidence type="ECO:0000256" key="2">
    <source>
        <dbReference type="ARBA" id="ARBA00022723"/>
    </source>
</evidence>
<dbReference type="PANTHER" id="PTHR32479:SF19">
    <property type="entry name" value="ANAEROBIC GLYCEROL-3-PHOSPHATE DEHYDROGENASE SUBUNIT C"/>
    <property type="match status" value="1"/>
</dbReference>
<dbReference type="AlphaFoldDB" id="A0A2T4IJ93"/>
<dbReference type="InterPro" id="IPR017900">
    <property type="entry name" value="4Fe4S_Fe_S_CS"/>
</dbReference>
<keyword evidence="9" id="KW-1185">Reference proteome</keyword>
<organism evidence="8 9">
    <name type="scientific">Pseudothauera lacus</name>
    <dbReference type="NCBI Taxonomy" id="2136175"/>
    <lineage>
        <taxon>Bacteria</taxon>
        <taxon>Pseudomonadati</taxon>
        <taxon>Pseudomonadota</taxon>
        <taxon>Betaproteobacteria</taxon>
        <taxon>Rhodocyclales</taxon>
        <taxon>Zoogloeaceae</taxon>
        <taxon>Pseudothauera</taxon>
    </lineage>
</organism>